<dbReference type="Pfam" id="PF19086">
    <property type="entry name" value="Terpene_syn_C_2"/>
    <property type="match status" value="1"/>
</dbReference>
<proteinExistence type="predicted"/>
<evidence type="ECO:0000313" key="2">
    <source>
        <dbReference type="Proteomes" id="UP000708208"/>
    </source>
</evidence>
<accession>A0A8J2P3K2</accession>
<gene>
    <name evidence="1" type="ORF">AFUS01_LOCUS25159</name>
</gene>
<organism evidence="1 2">
    <name type="scientific">Allacma fusca</name>
    <dbReference type="NCBI Taxonomy" id="39272"/>
    <lineage>
        <taxon>Eukaryota</taxon>
        <taxon>Metazoa</taxon>
        <taxon>Ecdysozoa</taxon>
        <taxon>Arthropoda</taxon>
        <taxon>Hexapoda</taxon>
        <taxon>Collembola</taxon>
        <taxon>Symphypleona</taxon>
        <taxon>Sminthuridae</taxon>
        <taxon>Allacma</taxon>
    </lineage>
</organism>
<dbReference type="Proteomes" id="UP000708208">
    <property type="component" value="Unassembled WGS sequence"/>
</dbReference>
<keyword evidence="2" id="KW-1185">Reference proteome</keyword>
<dbReference type="EMBL" id="CAJVCH010321189">
    <property type="protein sequence ID" value="CAG7786596.1"/>
    <property type="molecule type" value="Genomic_DNA"/>
</dbReference>
<reference evidence="1" key="1">
    <citation type="submission" date="2021-06" db="EMBL/GenBank/DDBJ databases">
        <authorList>
            <person name="Hodson N. C."/>
            <person name="Mongue J. A."/>
            <person name="Jaron S. K."/>
        </authorList>
    </citation>
    <scope>NUCLEOTIDE SEQUENCE</scope>
</reference>
<evidence type="ECO:0000313" key="1">
    <source>
        <dbReference type="EMBL" id="CAG7786596.1"/>
    </source>
</evidence>
<sequence length="392" mass="45346">MTLQGNFLHAAFANTLYLGSRSVDLKGKFLFCWPYNWEDTVNWETIQMLIRTVTDWAQTRLSATTAERVQSHVVFAFYHCPSTWRHTCSEDPKLYDKLVLYSKIMHLYYEIDDTTEEEEGNAHHAPYVKSVGAMVTKILQYDFKTQEELKGDKLYRSITQISKPAGSLMELLHDCAMNLKEHFGVTKHLGQYFSRQSGYIYSMQSWCGVNNQQHYLNPYTQYHLRQFTGGICALQEIVFLLEGIHVPRSVRDNPFWARCLEVAGFLPTRVNDIISVEKEWKQVKQFGKAVDNVVFHYMDATNCTFEQAVTRGLGEHNLALKEFHDFLKFSKNSPELLDELTDEEKDIFTRSTSIMAEYVSCGIQGQLLMRRYNSGLELTFESCTVYGLGPRV</sequence>
<protein>
    <recommendedName>
        <fullName evidence="3">Terpene synthase</fullName>
    </recommendedName>
</protein>
<dbReference type="AlphaFoldDB" id="A0A8J2P3K2"/>
<evidence type="ECO:0008006" key="3">
    <source>
        <dbReference type="Google" id="ProtNLM"/>
    </source>
</evidence>
<comment type="caution">
    <text evidence="1">The sequence shown here is derived from an EMBL/GenBank/DDBJ whole genome shotgun (WGS) entry which is preliminary data.</text>
</comment>
<name>A0A8J2P3K2_9HEXA</name>